<dbReference type="PANTHER" id="PTHR43869">
    <property type="entry name" value="GLYCINE BETAINE/PROLINE BETAINE TRANSPORT SYSTEM ATP-BINDING PROTEIN PROV"/>
    <property type="match status" value="1"/>
</dbReference>
<dbReference type="CDD" id="cd03294">
    <property type="entry name" value="ABC_Pro_Gly_Betaine"/>
    <property type="match status" value="1"/>
</dbReference>
<reference evidence="7 8" key="1">
    <citation type="submission" date="2023-05" db="EMBL/GenBank/DDBJ databases">
        <title>Streptomyces fuscus sp. nov., a brown-black pigment producing actinomyces isolated from dry sand of Sea duck farm.</title>
        <authorList>
            <person name="Xie J."/>
            <person name="Shen N."/>
        </authorList>
    </citation>
    <scope>NUCLEOTIDE SEQUENCE [LARGE SCALE GENOMIC DNA]</scope>
    <source>
        <strain evidence="7 8">CGMCC 4.1745</strain>
    </source>
</reference>
<feature type="compositionally biased region" description="Low complexity" evidence="5">
    <location>
        <begin position="426"/>
        <end position="484"/>
    </location>
</feature>
<dbReference type="InterPro" id="IPR003593">
    <property type="entry name" value="AAA+_ATPase"/>
</dbReference>
<evidence type="ECO:0000259" key="6">
    <source>
        <dbReference type="PROSITE" id="PS50893"/>
    </source>
</evidence>
<keyword evidence="8" id="KW-1185">Reference proteome</keyword>
<keyword evidence="4 7" id="KW-0067">ATP-binding</keyword>
<sequence length="484" mass="49191">MSATTVAGSAASPSDAGTPPVFSVDGLWKVFGPRADRVPADPSLAGLDAAELRARTGCTAAVRDVSFDVRKGEVFVVMGLSGSGKSTLVRCLTRLIEPTAGAIAIDGEDVRAMDKARLRELRRHRAAMVFQHFGLLPHRTVLDNVAYGLEIQGMGRAERREKAAEVVAKVGLAGMEQRRPAQLSGGQRQRVGLARALAVDPEVLLFDEPFSALDPLIRRDMQDEVVRLHREEGRTMVFITHDLQEALKLGDRIALMRDGRVVQLGTPEEIVGAPADDYVRAFVQDVPREQVLTVRTAMRPASAAEQAATGPTVAPDATVSEAIEAVSAAGAPARVLDAGTCVGMVDAETLLNVVAGTDPARAGADTVPPRADTGAVPPAEADDPAADGGAEPSAERGAAGPAAAASPGTAVPEADASAGGAPDEPAAPVGGADASASGPDASTAVDGTAAAPGTDAPAARAAGSDTPAPAPGTATPPAAGEEAV</sequence>
<feature type="region of interest" description="Disordered" evidence="5">
    <location>
        <begin position="359"/>
        <end position="484"/>
    </location>
</feature>
<keyword evidence="2" id="KW-0813">Transport</keyword>
<dbReference type="Proteomes" id="UP001249760">
    <property type="component" value="Unassembled WGS sequence"/>
</dbReference>
<dbReference type="InterPro" id="IPR051921">
    <property type="entry name" value="ABC_osmolyte_uptake_ATP-bind"/>
</dbReference>
<comment type="similarity">
    <text evidence="1">Belongs to the ABC transporter superfamily.</text>
</comment>
<evidence type="ECO:0000256" key="2">
    <source>
        <dbReference type="ARBA" id="ARBA00022448"/>
    </source>
</evidence>
<accession>A0ABU3K264</accession>
<protein>
    <submittedName>
        <fullName evidence="7">Betaine/proline/choline family ABC transporter ATP-binding protein</fullName>
    </submittedName>
</protein>
<evidence type="ECO:0000256" key="1">
    <source>
        <dbReference type="ARBA" id="ARBA00005417"/>
    </source>
</evidence>
<evidence type="ECO:0000256" key="4">
    <source>
        <dbReference type="ARBA" id="ARBA00022840"/>
    </source>
</evidence>
<dbReference type="InterPro" id="IPR027417">
    <property type="entry name" value="P-loop_NTPase"/>
</dbReference>
<dbReference type="SUPFAM" id="SSF52540">
    <property type="entry name" value="P-loop containing nucleoside triphosphate hydrolases"/>
    <property type="match status" value="1"/>
</dbReference>
<dbReference type="Pfam" id="PF00005">
    <property type="entry name" value="ABC_tran"/>
    <property type="match status" value="1"/>
</dbReference>
<dbReference type="PROSITE" id="PS00211">
    <property type="entry name" value="ABC_TRANSPORTER_1"/>
    <property type="match status" value="1"/>
</dbReference>
<dbReference type="NCBIfam" id="TIGR01186">
    <property type="entry name" value="proV"/>
    <property type="match status" value="1"/>
</dbReference>
<evidence type="ECO:0000256" key="5">
    <source>
        <dbReference type="SAM" id="MobiDB-lite"/>
    </source>
</evidence>
<dbReference type="GO" id="GO:0005524">
    <property type="term" value="F:ATP binding"/>
    <property type="evidence" value="ECO:0007669"/>
    <property type="project" value="UniProtKB-KW"/>
</dbReference>
<name>A0ABU3K264_9ACTN</name>
<evidence type="ECO:0000256" key="3">
    <source>
        <dbReference type="ARBA" id="ARBA00022741"/>
    </source>
</evidence>
<dbReference type="InterPro" id="IPR005892">
    <property type="entry name" value="Gly-betaine_transp_ATP-bd"/>
</dbReference>
<proteinExistence type="inferred from homology"/>
<evidence type="ECO:0000313" key="7">
    <source>
        <dbReference type="EMBL" id="MDT6988276.1"/>
    </source>
</evidence>
<dbReference type="SMART" id="SM00382">
    <property type="entry name" value="AAA"/>
    <property type="match status" value="1"/>
</dbReference>
<dbReference type="InterPro" id="IPR003439">
    <property type="entry name" value="ABC_transporter-like_ATP-bd"/>
</dbReference>
<dbReference type="InterPro" id="IPR017871">
    <property type="entry name" value="ABC_transporter-like_CS"/>
</dbReference>
<dbReference type="EMBL" id="JASKMA010000046">
    <property type="protein sequence ID" value="MDT6988276.1"/>
    <property type="molecule type" value="Genomic_DNA"/>
</dbReference>
<dbReference type="Gene3D" id="3.40.50.300">
    <property type="entry name" value="P-loop containing nucleotide triphosphate hydrolases"/>
    <property type="match status" value="1"/>
</dbReference>
<keyword evidence="3" id="KW-0547">Nucleotide-binding</keyword>
<dbReference type="PROSITE" id="PS50893">
    <property type="entry name" value="ABC_TRANSPORTER_2"/>
    <property type="match status" value="1"/>
</dbReference>
<evidence type="ECO:0000313" key="8">
    <source>
        <dbReference type="Proteomes" id="UP001249760"/>
    </source>
</evidence>
<dbReference type="PANTHER" id="PTHR43869:SF1">
    <property type="entry name" value="GLYCINE BETAINE_PROLINE BETAINE TRANSPORT SYSTEM ATP-BINDING PROTEIN PROV"/>
    <property type="match status" value="1"/>
</dbReference>
<gene>
    <name evidence="7" type="ORF">QNO04_32995</name>
</gene>
<organism evidence="7 8">
    <name type="scientific">Streptomyces lusitanus</name>
    <dbReference type="NCBI Taxonomy" id="68232"/>
    <lineage>
        <taxon>Bacteria</taxon>
        <taxon>Bacillati</taxon>
        <taxon>Actinomycetota</taxon>
        <taxon>Actinomycetes</taxon>
        <taxon>Kitasatosporales</taxon>
        <taxon>Streptomycetaceae</taxon>
        <taxon>Streptomyces</taxon>
    </lineage>
</organism>
<comment type="caution">
    <text evidence="7">The sequence shown here is derived from an EMBL/GenBank/DDBJ whole genome shotgun (WGS) entry which is preliminary data.</text>
</comment>
<feature type="compositionally biased region" description="Low complexity" evidence="5">
    <location>
        <begin position="386"/>
        <end position="414"/>
    </location>
</feature>
<feature type="domain" description="ABC transporter" evidence="6">
    <location>
        <begin position="47"/>
        <end position="283"/>
    </location>
</feature>